<feature type="transmembrane region" description="Helical" evidence="7">
    <location>
        <begin position="23"/>
        <end position="42"/>
    </location>
</feature>
<dbReference type="Pfam" id="PF02080">
    <property type="entry name" value="TrkA_C"/>
    <property type="match status" value="2"/>
</dbReference>
<evidence type="ECO:0000256" key="3">
    <source>
        <dbReference type="ARBA" id="ARBA00022692"/>
    </source>
</evidence>
<dbReference type="eggNOG" id="COG0471">
    <property type="taxonomic scope" value="Bacteria"/>
</dbReference>
<dbReference type="KEGG" id="cyp:PCC8801_4408"/>
<feature type="transmembrane region" description="Helical" evidence="7">
    <location>
        <begin position="54"/>
        <end position="73"/>
    </location>
</feature>
<name>B7JWI9_RIPO1</name>
<evidence type="ECO:0000256" key="1">
    <source>
        <dbReference type="ARBA" id="ARBA00004141"/>
    </source>
</evidence>
<dbReference type="SUPFAM" id="SSF116726">
    <property type="entry name" value="TrkA C-terminal domain-like"/>
    <property type="match status" value="2"/>
</dbReference>
<dbReference type="InterPro" id="IPR006037">
    <property type="entry name" value="RCK_C"/>
</dbReference>
<dbReference type="PANTHER" id="PTHR43652">
    <property type="entry name" value="BASIC AMINO ACID ANTIPORTER YFCC-RELATED"/>
    <property type="match status" value="1"/>
</dbReference>
<keyword evidence="3 7" id="KW-0812">Transmembrane</keyword>
<evidence type="ECO:0000256" key="6">
    <source>
        <dbReference type="ARBA" id="ARBA00023136"/>
    </source>
</evidence>
<dbReference type="RefSeq" id="WP_015957424.1">
    <property type="nucleotide sequence ID" value="NC_011726.1"/>
</dbReference>
<evidence type="ECO:0000256" key="2">
    <source>
        <dbReference type="ARBA" id="ARBA00022448"/>
    </source>
</evidence>
<dbReference type="InterPro" id="IPR051679">
    <property type="entry name" value="DASS-Related_Transporters"/>
</dbReference>
<dbReference type="GO" id="GO:0008324">
    <property type="term" value="F:monoatomic cation transmembrane transporter activity"/>
    <property type="evidence" value="ECO:0007669"/>
    <property type="project" value="InterPro"/>
</dbReference>
<feature type="transmembrane region" description="Helical" evidence="7">
    <location>
        <begin position="481"/>
        <end position="502"/>
    </location>
</feature>
<dbReference type="HOGENOM" id="CLU_005170_6_1_3"/>
<feature type="transmembrane region" description="Helical" evidence="7">
    <location>
        <begin position="138"/>
        <end position="159"/>
    </location>
</feature>
<dbReference type="Pfam" id="PF03600">
    <property type="entry name" value="CitMHS"/>
    <property type="match status" value="1"/>
</dbReference>
<accession>B7JWI9</accession>
<dbReference type="STRING" id="41431.PCC8801_4408"/>
<dbReference type="Proteomes" id="UP000008204">
    <property type="component" value="Chromosome"/>
</dbReference>
<feature type="transmembrane region" description="Helical" evidence="7">
    <location>
        <begin position="93"/>
        <end position="117"/>
    </location>
</feature>
<keyword evidence="6 7" id="KW-0472">Membrane</keyword>
<feature type="transmembrane region" description="Helical" evidence="7">
    <location>
        <begin position="451"/>
        <end position="469"/>
    </location>
</feature>
<organism evidence="9 10">
    <name type="scientific">Rippkaea orientalis (strain PCC 8801 / RF-1)</name>
    <name type="common">Cyanothece sp. (strain PCC 8801)</name>
    <dbReference type="NCBI Taxonomy" id="41431"/>
    <lineage>
        <taxon>Bacteria</taxon>
        <taxon>Bacillati</taxon>
        <taxon>Cyanobacteriota</taxon>
        <taxon>Cyanophyceae</taxon>
        <taxon>Oscillatoriophycideae</taxon>
        <taxon>Chroococcales</taxon>
        <taxon>Aphanothecaceae</taxon>
        <taxon>Rippkaea</taxon>
        <taxon>Rippkaea orientalis</taxon>
    </lineage>
</organism>
<keyword evidence="2" id="KW-0813">Transport</keyword>
<dbReference type="PROSITE" id="PS01271">
    <property type="entry name" value="NA_SULFATE"/>
    <property type="match status" value="1"/>
</dbReference>
<evidence type="ECO:0000256" key="4">
    <source>
        <dbReference type="ARBA" id="ARBA00022737"/>
    </source>
</evidence>
<keyword evidence="10" id="KW-1185">Reference proteome</keyword>
<sequence length="596" mass="65572">MTLFLTLGIVVLALIILITEWFPADFTALMVAVILMVVGIVTPEEGLSGVSNPATLTVMAMFILSAGIVRTDATQPIRDVLLKWGGKETGRQILVMGAILGPLSAFMSNTAIVTIFLPIVEDWCRRSRISVSKLLLPLSYITILGGTITVLGTSTNILASGICVQLGYKPLGIFQLTPLGIIAFIIGLFYLSCVAPLLLPERKKPDQDLLAEDYDLKAYLTELVVTPTSSLIGQTIRQSEIQRKFDLDVLELIRNNNHFPQPLADKILKSQDILLVRSTQTELLKLREEKGLDILPDVQFPEETLTLELTSLEEKIAEVMILSNSRLIGSTLKDLRFRQRYNATVLAIRRGEELLRERLGQIPLRFGDLLLVQGPKDSFLGLQTTRELLVLEQRDIESLRPEKAPIAIAIMIGVVIITACHWLPILVSALLGVVLMVLTGCLKPGEIYGTVRWDVIFLLAGLIPLEIAMDKSGGTQWLVEKIVAVGGGLSGYELLLFFYLVTVFLTEIISNNAAVLLMIPLAVKIAQSLSFNPYGFILDVTFAASNSFMTPLGCQTNLIVYAPGGYRFLDFFRVGLPLTLLMAAIAPFLIMMIYGL</sequence>
<evidence type="ECO:0000313" key="10">
    <source>
        <dbReference type="Proteomes" id="UP000008204"/>
    </source>
</evidence>
<feature type="transmembrane region" description="Helical" evidence="7">
    <location>
        <begin position="574"/>
        <end position="594"/>
    </location>
</feature>
<proteinExistence type="predicted"/>
<dbReference type="InterPro" id="IPR031312">
    <property type="entry name" value="Na/sul_symport_CS"/>
</dbReference>
<dbReference type="PROSITE" id="PS51202">
    <property type="entry name" value="RCK_C"/>
    <property type="match status" value="2"/>
</dbReference>
<dbReference type="InterPro" id="IPR036721">
    <property type="entry name" value="RCK_C_sf"/>
</dbReference>
<comment type="subcellular location">
    <subcellularLocation>
        <location evidence="1">Membrane</location>
        <topology evidence="1">Multi-pass membrane protein</topology>
    </subcellularLocation>
</comment>
<feature type="transmembrane region" description="Helical" evidence="7">
    <location>
        <begin position="179"/>
        <end position="199"/>
    </location>
</feature>
<dbReference type="GO" id="GO:0006813">
    <property type="term" value="P:potassium ion transport"/>
    <property type="evidence" value="ECO:0007669"/>
    <property type="project" value="InterPro"/>
</dbReference>
<evidence type="ECO:0000256" key="5">
    <source>
        <dbReference type="ARBA" id="ARBA00022989"/>
    </source>
</evidence>
<dbReference type="GO" id="GO:0005886">
    <property type="term" value="C:plasma membrane"/>
    <property type="evidence" value="ECO:0007669"/>
    <property type="project" value="TreeGrafter"/>
</dbReference>
<dbReference type="OrthoDB" id="9765532at2"/>
<dbReference type="FunFam" id="3.30.70.1450:FF:000009">
    <property type="entry name" value="SLC13 family permease"/>
    <property type="match status" value="1"/>
</dbReference>
<feature type="domain" description="RCK C-terminal" evidence="8">
    <location>
        <begin position="302"/>
        <end position="391"/>
    </location>
</feature>
<feature type="domain" description="RCK C-terminal" evidence="8">
    <location>
        <begin position="207"/>
        <end position="292"/>
    </location>
</feature>
<evidence type="ECO:0000313" key="9">
    <source>
        <dbReference type="EMBL" id="ACK68330.1"/>
    </source>
</evidence>
<dbReference type="AlphaFoldDB" id="B7JWI9"/>
<keyword evidence="4" id="KW-0677">Repeat</keyword>
<feature type="transmembrane region" description="Helical" evidence="7">
    <location>
        <begin position="508"/>
        <end position="526"/>
    </location>
</feature>
<dbReference type="EMBL" id="CP001287">
    <property type="protein sequence ID" value="ACK68330.1"/>
    <property type="molecule type" value="Genomic_DNA"/>
</dbReference>
<gene>
    <name evidence="9" type="ordered locus">PCC8801_4408</name>
</gene>
<evidence type="ECO:0000256" key="7">
    <source>
        <dbReference type="SAM" id="Phobius"/>
    </source>
</evidence>
<dbReference type="InterPro" id="IPR004680">
    <property type="entry name" value="Cit_transptr-like_dom"/>
</dbReference>
<dbReference type="eggNOG" id="COG3273">
    <property type="taxonomic scope" value="Bacteria"/>
</dbReference>
<dbReference type="PANTHER" id="PTHR43652:SF2">
    <property type="entry name" value="BASIC AMINO ACID ANTIPORTER YFCC-RELATED"/>
    <property type="match status" value="1"/>
</dbReference>
<keyword evidence="5 7" id="KW-1133">Transmembrane helix</keyword>
<protein>
    <submittedName>
        <fullName evidence="9">TrkA-C domain protein</fullName>
    </submittedName>
</protein>
<dbReference type="Gene3D" id="3.30.70.1450">
    <property type="entry name" value="Regulator of K+ conductance, C-terminal domain"/>
    <property type="match status" value="2"/>
</dbReference>
<reference evidence="10" key="1">
    <citation type="journal article" date="2011" name="MBio">
        <title>Novel metabolic attributes of the genus Cyanothece, comprising a group of unicellular nitrogen-fixing Cyanobacteria.</title>
        <authorList>
            <person name="Bandyopadhyay A."/>
            <person name="Elvitigala T."/>
            <person name="Welsh E."/>
            <person name="Stockel J."/>
            <person name="Liberton M."/>
            <person name="Min H."/>
            <person name="Sherman L.A."/>
            <person name="Pakrasi H.B."/>
        </authorList>
    </citation>
    <scope>NUCLEOTIDE SEQUENCE [LARGE SCALE GENOMIC DNA]</scope>
    <source>
        <strain evidence="10">PCC 8801</strain>
    </source>
</reference>
<evidence type="ECO:0000259" key="8">
    <source>
        <dbReference type="PROSITE" id="PS51202"/>
    </source>
</evidence>
<feature type="transmembrane region" description="Helical" evidence="7">
    <location>
        <begin position="406"/>
        <end position="439"/>
    </location>
</feature>